<reference evidence="2 3" key="1">
    <citation type="journal article" date="2013" name="BMC Genomics">
        <title>Reconstruction of the lipid metabolism for the microalga Monoraphidium neglectum from its genome sequence reveals characteristics suitable for biofuel production.</title>
        <authorList>
            <person name="Bogen C."/>
            <person name="Al-Dilaimi A."/>
            <person name="Albersmeier A."/>
            <person name="Wichmann J."/>
            <person name="Grundmann M."/>
            <person name="Rupp O."/>
            <person name="Lauersen K.J."/>
            <person name="Blifernez-Klassen O."/>
            <person name="Kalinowski J."/>
            <person name="Goesmann A."/>
            <person name="Mussgnug J.H."/>
            <person name="Kruse O."/>
        </authorList>
    </citation>
    <scope>NUCLEOTIDE SEQUENCE [LARGE SCALE GENOMIC DNA]</scope>
    <source>
        <strain evidence="2 3">SAG 48.87</strain>
    </source>
</reference>
<dbReference type="AlphaFoldDB" id="A0A0D2KAZ2"/>
<feature type="region of interest" description="Disordered" evidence="1">
    <location>
        <begin position="93"/>
        <end position="193"/>
    </location>
</feature>
<protein>
    <submittedName>
        <fullName evidence="2">Uncharacterized protein</fullName>
    </submittedName>
</protein>
<feature type="compositionally biased region" description="Acidic residues" evidence="1">
    <location>
        <begin position="99"/>
        <end position="109"/>
    </location>
</feature>
<name>A0A0D2KAZ2_9CHLO</name>
<dbReference type="RefSeq" id="XP_013892143.1">
    <property type="nucleotide sequence ID" value="XM_014036689.1"/>
</dbReference>
<dbReference type="Proteomes" id="UP000054498">
    <property type="component" value="Unassembled WGS sequence"/>
</dbReference>
<dbReference type="EMBL" id="KK105027">
    <property type="protein sequence ID" value="KIY93123.1"/>
    <property type="molecule type" value="Genomic_DNA"/>
</dbReference>
<proteinExistence type="predicted"/>
<feature type="compositionally biased region" description="Acidic residues" evidence="1">
    <location>
        <begin position="144"/>
        <end position="166"/>
    </location>
</feature>
<evidence type="ECO:0000256" key="1">
    <source>
        <dbReference type="SAM" id="MobiDB-lite"/>
    </source>
</evidence>
<evidence type="ECO:0000313" key="2">
    <source>
        <dbReference type="EMBL" id="KIY93123.1"/>
    </source>
</evidence>
<keyword evidence="3" id="KW-1185">Reference proteome</keyword>
<dbReference type="GeneID" id="25732443"/>
<dbReference type="KEGG" id="mng:MNEG_14841"/>
<organism evidence="2 3">
    <name type="scientific">Monoraphidium neglectum</name>
    <dbReference type="NCBI Taxonomy" id="145388"/>
    <lineage>
        <taxon>Eukaryota</taxon>
        <taxon>Viridiplantae</taxon>
        <taxon>Chlorophyta</taxon>
        <taxon>core chlorophytes</taxon>
        <taxon>Chlorophyceae</taxon>
        <taxon>CS clade</taxon>
        <taxon>Sphaeropleales</taxon>
        <taxon>Selenastraceae</taxon>
        <taxon>Monoraphidium</taxon>
    </lineage>
</organism>
<gene>
    <name evidence="2" type="ORF">MNEG_14841</name>
</gene>
<sequence>MAEANVNNGAAPLSRDTDYEGVKAWMAGVLTPHEVEKVIQKLADNDEDLTGAVLLGIPDDFEVFVTTLKNELDIKNFSIRQKLFDAVAAARRGPAGADPADEAAADGDGGEAARGSNARAPLANIDLNAPQTQRRQRLVKDEQAGQEEDQEEDEDGMAVDEDEAEEQLPAARKRAAARGGGGAARGTAQARFG</sequence>
<accession>A0A0D2KAZ2</accession>
<evidence type="ECO:0000313" key="3">
    <source>
        <dbReference type="Proteomes" id="UP000054498"/>
    </source>
</evidence>